<keyword evidence="3" id="KW-0732">Signal</keyword>
<organism evidence="4 5">
    <name type="scientific">Petrolisthes cinctipes</name>
    <name type="common">Flat porcelain crab</name>
    <dbReference type="NCBI Taxonomy" id="88211"/>
    <lineage>
        <taxon>Eukaryota</taxon>
        <taxon>Metazoa</taxon>
        <taxon>Ecdysozoa</taxon>
        <taxon>Arthropoda</taxon>
        <taxon>Crustacea</taxon>
        <taxon>Multicrustacea</taxon>
        <taxon>Malacostraca</taxon>
        <taxon>Eumalacostraca</taxon>
        <taxon>Eucarida</taxon>
        <taxon>Decapoda</taxon>
        <taxon>Pleocyemata</taxon>
        <taxon>Anomura</taxon>
        <taxon>Galatheoidea</taxon>
        <taxon>Porcellanidae</taxon>
        <taxon>Petrolisthes</taxon>
    </lineage>
</organism>
<protein>
    <submittedName>
        <fullName evidence="4">Uncharacterized protein</fullName>
    </submittedName>
</protein>
<dbReference type="PROSITE" id="PS00233">
    <property type="entry name" value="CHIT_BIND_RR_1"/>
    <property type="match status" value="1"/>
</dbReference>
<dbReference type="GO" id="GO:0062129">
    <property type="term" value="C:chitin-based extracellular matrix"/>
    <property type="evidence" value="ECO:0007669"/>
    <property type="project" value="TreeGrafter"/>
</dbReference>
<gene>
    <name evidence="4" type="ORF">Pcinc_019851</name>
</gene>
<dbReference type="InterPro" id="IPR031311">
    <property type="entry name" value="CHIT_BIND_RR_consensus"/>
</dbReference>
<proteinExistence type="predicted"/>
<feature type="chain" id="PRO_5042203644" evidence="3">
    <location>
        <begin position="21"/>
        <end position="116"/>
    </location>
</feature>
<dbReference type="InterPro" id="IPR050468">
    <property type="entry name" value="Cuticle_Struct_Prot"/>
</dbReference>
<dbReference type="PANTHER" id="PTHR10380:SF238">
    <property type="entry name" value="CUTICULAR PROTEIN 65EA-RELATED"/>
    <property type="match status" value="1"/>
</dbReference>
<evidence type="ECO:0000313" key="4">
    <source>
        <dbReference type="EMBL" id="KAK3875252.1"/>
    </source>
</evidence>
<reference evidence="4" key="1">
    <citation type="submission" date="2023-10" db="EMBL/GenBank/DDBJ databases">
        <title>Genome assemblies of two species of porcelain crab, Petrolisthes cinctipes and Petrolisthes manimaculis (Anomura: Porcellanidae).</title>
        <authorList>
            <person name="Angst P."/>
        </authorList>
    </citation>
    <scope>NUCLEOTIDE SEQUENCE</scope>
    <source>
        <strain evidence="4">PB745_01</strain>
        <tissue evidence="4">Gill</tissue>
    </source>
</reference>
<sequence>MNFFGVIIVTLVMMVSVSQTTPSSSYGAPVIPILKDDRSQDRYGAYTFDFRTGNGIYRKEAGRQSYGQNSEGGWSYTSPEGVPVKISFVANKGGFQPVGSILPTPPPLPYSRSQRY</sequence>
<dbReference type="AlphaFoldDB" id="A0AAE1FLB4"/>
<name>A0AAE1FLB4_PETCI</name>
<evidence type="ECO:0000256" key="3">
    <source>
        <dbReference type="SAM" id="SignalP"/>
    </source>
</evidence>
<dbReference type="EMBL" id="JAWQEG010001992">
    <property type="protein sequence ID" value="KAK3875252.1"/>
    <property type="molecule type" value="Genomic_DNA"/>
</dbReference>
<evidence type="ECO:0000256" key="1">
    <source>
        <dbReference type="ARBA" id="ARBA00022460"/>
    </source>
</evidence>
<dbReference type="Proteomes" id="UP001286313">
    <property type="component" value="Unassembled WGS sequence"/>
</dbReference>
<dbReference type="InterPro" id="IPR000618">
    <property type="entry name" value="Insect_cuticle"/>
</dbReference>
<evidence type="ECO:0000313" key="5">
    <source>
        <dbReference type="Proteomes" id="UP001286313"/>
    </source>
</evidence>
<feature type="signal peptide" evidence="3">
    <location>
        <begin position="1"/>
        <end position="20"/>
    </location>
</feature>
<keyword evidence="1 2" id="KW-0193">Cuticle</keyword>
<evidence type="ECO:0000256" key="2">
    <source>
        <dbReference type="PROSITE-ProRule" id="PRU00497"/>
    </source>
</evidence>
<keyword evidence="5" id="KW-1185">Reference proteome</keyword>
<dbReference type="GO" id="GO:0008010">
    <property type="term" value="F:structural constituent of chitin-based larval cuticle"/>
    <property type="evidence" value="ECO:0007669"/>
    <property type="project" value="TreeGrafter"/>
</dbReference>
<dbReference type="PROSITE" id="PS51155">
    <property type="entry name" value="CHIT_BIND_RR_2"/>
    <property type="match status" value="1"/>
</dbReference>
<accession>A0AAE1FLB4</accession>
<dbReference type="Pfam" id="PF00379">
    <property type="entry name" value="Chitin_bind_4"/>
    <property type="match status" value="1"/>
</dbReference>
<comment type="caution">
    <text evidence="4">The sequence shown here is derived from an EMBL/GenBank/DDBJ whole genome shotgun (WGS) entry which is preliminary data.</text>
</comment>
<dbReference type="PANTHER" id="PTHR10380">
    <property type="entry name" value="CUTICLE PROTEIN"/>
    <property type="match status" value="1"/>
</dbReference>